<evidence type="ECO:0000313" key="3">
    <source>
        <dbReference type="Proteomes" id="UP000032458"/>
    </source>
</evidence>
<dbReference type="AlphaFoldDB" id="A0A0D7CEY8"/>
<protein>
    <recommendedName>
        <fullName evidence="1">DUF6879 domain-containing protein</fullName>
    </recommendedName>
</protein>
<comment type="caution">
    <text evidence="2">The sequence shown here is derived from an EMBL/GenBank/DDBJ whole genome shotgun (WGS) entry which is preliminary data.</text>
</comment>
<keyword evidence="3" id="KW-1185">Reference proteome</keyword>
<dbReference type="Proteomes" id="UP000032458">
    <property type="component" value="Unassembled WGS sequence"/>
</dbReference>
<gene>
    <name evidence="2" type="ORF">SNA_35765</name>
</gene>
<accession>A0A0D7CEY8</accession>
<evidence type="ECO:0000313" key="2">
    <source>
        <dbReference type="EMBL" id="KIZ14445.1"/>
    </source>
</evidence>
<organism evidence="2 3">
    <name type="scientific">Streptomyces natalensis ATCC 27448</name>
    <dbReference type="NCBI Taxonomy" id="1240678"/>
    <lineage>
        <taxon>Bacteria</taxon>
        <taxon>Bacillati</taxon>
        <taxon>Actinomycetota</taxon>
        <taxon>Actinomycetes</taxon>
        <taxon>Kitasatosporales</taxon>
        <taxon>Streptomycetaceae</taxon>
        <taxon>Streptomyces</taxon>
    </lineage>
</organism>
<evidence type="ECO:0000259" key="1">
    <source>
        <dbReference type="Pfam" id="PF21806"/>
    </source>
</evidence>
<dbReference type="Pfam" id="PF21806">
    <property type="entry name" value="DUF6879"/>
    <property type="match status" value="1"/>
</dbReference>
<dbReference type="EMBL" id="JRKI01000061">
    <property type="protein sequence ID" value="KIZ14445.1"/>
    <property type="molecule type" value="Genomic_DNA"/>
</dbReference>
<dbReference type="PATRIC" id="fig|1240678.4.peg.7617"/>
<proteinExistence type="predicted"/>
<sequence>MRDGYMRSDPAFIDWAAGKPLDPAERWQDWLNIVKETTKRGVKVRRARIVSEPVSDYIRFEHSVTDGLNINAGEEVSWLPRRQATGLALPGNDFWVFDDKEALINHFDGEGESLQHEYTEERRLVSFLSSTFETVWQKAVPHVQYRVV</sequence>
<reference evidence="2 3" key="1">
    <citation type="submission" date="2014-09" db="EMBL/GenBank/DDBJ databases">
        <title>Draft genome sequence of Streptomyces natalensis ATCC 27448, producer of the antifungal pimaricin.</title>
        <authorList>
            <person name="Mendes M.V."/>
            <person name="Beites T."/>
            <person name="Pires S."/>
            <person name="Santos C.L."/>
            <person name="Moradas-Ferreira P."/>
        </authorList>
    </citation>
    <scope>NUCLEOTIDE SEQUENCE [LARGE SCALE GENOMIC DNA]</scope>
    <source>
        <strain evidence="2 3">ATCC 27448</strain>
    </source>
</reference>
<feature type="domain" description="DUF6879" evidence="1">
    <location>
        <begin position="1"/>
        <end position="146"/>
    </location>
</feature>
<name>A0A0D7CEY8_9ACTN</name>
<dbReference type="InterPro" id="IPR049244">
    <property type="entry name" value="DUF6879"/>
</dbReference>